<dbReference type="RefSeq" id="WP_129061652.1">
    <property type="nucleotide sequence ID" value="NZ_NXIE01000003.1"/>
</dbReference>
<evidence type="ECO:0000313" key="2">
    <source>
        <dbReference type="EMBL" id="RXK12594.1"/>
    </source>
</evidence>
<comment type="caution">
    <text evidence="2">The sequence shown here is derived from an EMBL/GenBank/DDBJ whole genome shotgun (WGS) entry which is preliminary data.</text>
</comment>
<dbReference type="EMBL" id="NXIE01000003">
    <property type="protein sequence ID" value="RXK12594.1"/>
    <property type="molecule type" value="Genomic_DNA"/>
</dbReference>
<reference evidence="2 3" key="1">
    <citation type="submission" date="2017-09" db="EMBL/GenBank/DDBJ databases">
        <title>Genomics of the genus Arcobacter.</title>
        <authorList>
            <person name="Perez-Cataluna A."/>
            <person name="Figueras M.J."/>
            <person name="Salas-Masso N."/>
        </authorList>
    </citation>
    <scope>NUCLEOTIDE SEQUENCE [LARGE SCALE GENOMIC DNA]</scope>
    <source>
        <strain evidence="2 3">F156-34</strain>
    </source>
</reference>
<dbReference type="AlphaFoldDB" id="A0A4Q1ASI8"/>
<name>A0A4Q1ASI8_9BACT</name>
<keyword evidence="1" id="KW-0472">Membrane</keyword>
<keyword evidence="1" id="KW-1133">Transmembrane helix</keyword>
<proteinExistence type="predicted"/>
<dbReference type="OrthoDB" id="5346216at2"/>
<dbReference type="Proteomes" id="UP000289718">
    <property type="component" value="Unassembled WGS sequence"/>
</dbReference>
<evidence type="ECO:0000313" key="3">
    <source>
        <dbReference type="Proteomes" id="UP000289718"/>
    </source>
</evidence>
<keyword evidence="1" id="KW-0812">Transmembrane</keyword>
<organism evidence="2 3">
    <name type="scientific">Halarcobacter mediterraneus</name>
    <dbReference type="NCBI Taxonomy" id="2023153"/>
    <lineage>
        <taxon>Bacteria</taxon>
        <taxon>Pseudomonadati</taxon>
        <taxon>Campylobacterota</taxon>
        <taxon>Epsilonproteobacteria</taxon>
        <taxon>Campylobacterales</taxon>
        <taxon>Arcobacteraceae</taxon>
        <taxon>Halarcobacter</taxon>
    </lineage>
</organism>
<keyword evidence="3" id="KW-1185">Reference proteome</keyword>
<accession>A0A4Q1ASI8</accession>
<protein>
    <submittedName>
        <fullName evidence="2">Uncharacterized protein</fullName>
    </submittedName>
</protein>
<gene>
    <name evidence="2" type="ORF">CP965_08430</name>
</gene>
<sequence>MSLFNIEILENIKNQNLKKEYIDNLKNNLVSKENIQETKNSLLLKKCHLNTLLKYDVSLEFIDNKIKVKAELYDTLILTVLVILSILFTYGVGVILIIVFTYFQKRKASKYLKTTILME</sequence>
<evidence type="ECO:0000256" key="1">
    <source>
        <dbReference type="SAM" id="Phobius"/>
    </source>
</evidence>
<feature type="transmembrane region" description="Helical" evidence="1">
    <location>
        <begin position="76"/>
        <end position="103"/>
    </location>
</feature>